<name>A0A0G4B3Y8_9BACT</name>
<organism evidence="1 2">
    <name type="scientific">Berkelbacteria bacterium GW2011_GWE1_39_12</name>
    <dbReference type="NCBI Taxonomy" id="1618337"/>
    <lineage>
        <taxon>Bacteria</taxon>
        <taxon>Candidatus Berkelbacteria</taxon>
    </lineage>
</organism>
<gene>
    <name evidence="1" type="ORF">UT28_C0001G0904</name>
</gene>
<dbReference type="KEGG" id="bbgw:UT28_C0001G0904"/>
<sequence length="170" mass="19319">MSKVSLNNLAAGLRRVSELLEGLSTISPDFINLAIESDPFRQDLQELTLHWAARRVDKQLLGIFQEGYYSVWTYREPELPSDFVNPEKDNPGLAQCVTPHHLMTRNFKSNVLKVMLCNSTPGFVTHTAFVRIGNMGDFCWDLYRLRVDAKPLLIEVGLSTRLNITPKSLK</sequence>
<protein>
    <submittedName>
        <fullName evidence="1">Uncharacterized protein</fullName>
    </submittedName>
</protein>
<dbReference type="EMBL" id="CP011213">
    <property type="protein sequence ID" value="AKM82681.1"/>
    <property type="molecule type" value="Genomic_DNA"/>
</dbReference>
<proteinExistence type="predicted"/>
<reference evidence="1 2" key="1">
    <citation type="journal article" date="2015" name="Nature">
        <title>rRNA introns, odd ribosomes, and small enigmatic genomes across a large radiation of phyla.</title>
        <authorList>
            <person name="Brown C.T."/>
            <person name="Hug L.A."/>
            <person name="Thomas B.C."/>
            <person name="Sharon I."/>
            <person name="Castelle C.J."/>
            <person name="Singh A."/>
            <person name="Wilkins M.J."/>
            <person name="Williams K.H."/>
            <person name="Banfield J.F."/>
        </authorList>
    </citation>
    <scope>NUCLEOTIDE SEQUENCE [LARGE SCALE GENOMIC DNA]</scope>
</reference>
<evidence type="ECO:0000313" key="2">
    <source>
        <dbReference type="Proteomes" id="UP000035648"/>
    </source>
</evidence>
<evidence type="ECO:0000313" key="1">
    <source>
        <dbReference type="EMBL" id="AKM82681.1"/>
    </source>
</evidence>
<dbReference type="AlphaFoldDB" id="A0A0G4B3Y8"/>
<accession>A0A0G4B3Y8</accession>
<dbReference type="Proteomes" id="UP000035648">
    <property type="component" value="Chromosome"/>
</dbReference>